<gene>
    <name evidence="3" type="ORF">ACFFUQ_08800</name>
</gene>
<accession>A0ABV5FKP3</accession>
<comment type="caution">
    <text evidence="3">The sequence shown here is derived from an EMBL/GenBank/DDBJ whole genome shotgun (WGS) entry which is preliminary data.</text>
</comment>
<evidence type="ECO:0000256" key="1">
    <source>
        <dbReference type="SAM" id="SignalP"/>
    </source>
</evidence>
<keyword evidence="4" id="KW-1185">Reference proteome</keyword>
<name>A0ABV5FKP3_9FLAO</name>
<dbReference type="EMBL" id="JBHMEX010000028">
    <property type="protein sequence ID" value="MFB9064119.1"/>
    <property type="molecule type" value="Genomic_DNA"/>
</dbReference>
<reference evidence="3 4" key="1">
    <citation type="submission" date="2024-09" db="EMBL/GenBank/DDBJ databases">
        <authorList>
            <person name="Sun Q."/>
            <person name="Mori K."/>
        </authorList>
    </citation>
    <scope>NUCLEOTIDE SEQUENCE [LARGE SCALE GENOMIC DNA]</scope>
    <source>
        <strain evidence="3 4">CECT 7908</strain>
    </source>
</reference>
<keyword evidence="1" id="KW-0732">Signal</keyword>
<feature type="signal peptide" evidence="1">
    <location>
        <begin position="1"/>
        <end position="24"/>
    </location>
</feature>
<dbReference type="RefSeq" id="WP_290267370.1">
    <property type="nucleotide sequence ID" value="NZ_JAUFQQ010000005.1"/>
</dbReference>
<proteinExistence type="predicted"/>
<protein>
    <submittedName>
        <fullName evidence="3">DUF6850 family outer membrane beta-barrel protein</fullName>
    </submittedName>
</protein>
<feature type="domain" description="DUF6850" evidence="2">
    <location>
        <begin position="47"/>
        <end position="517"/>
    </location>
</feature>
<dbReference type="Proteomes" id="UP001589589">
    <property type="component" value="Unassembled WGS sequence"/>
</dbReference>
<evidence type="ECO:0000313" key="4">
    <source>
        <dbReference type="Proteomes" id="UP001589589"/>
    </source>
</evidence>
<evidence type="ECO:0000259" key="2">
    <source>
        <dbReference type="Pfam" id="PF21012"/>
    </source>
</evidence>
<organism evidence="3 4">
    <name type="scientific">Flavobacterium branchiarum</name>
    <dbReference type="NCBI Taxonomy" id="1114870"/>
    <lineage>
        <taxon>Bacteria</taxon>
        <taxon>Pseudomonadati</taxon>
        <taxon>Bacteroidota</taxon>
        <taxon>Flavobacteriia</taxon>
        <taxon>Flavobacteriales</taxon>
        <taxon>Flavobacteriaceae</taxon>
        <taxon>Flavobacterium</taxon>
    </lineage>
</organism>
<sequence length="521" mass="60929">MRSNAWENWVLLLMLSFFANTAQAQDSLIISNHLIDLQVKNQIFNYPVVYTNSYIKDFTFTELSYEHTQNEFARTQTANEINTFQFLARGYYTTKSKWRLFGDMSIIKKEEKDLGWVLTDDRSEEQEVIMPHYFFVPRKGDWTSQNYNTNGGFSKEITSKLSLATKASFNAGKYTRNVDPRPQIISRKLTGELQLGYQIAERHKIFVLANYATGNKDFTYIYKDKHLNFESNPDTYLRFNTGYGRILNYFKSNYNNSTRFTYKDITTKLGLGYTFSNKSSNFTALYYHQKSNNNFYTNVFATDDQIRFKYETTTNHLELFALHKWNQKEINSTFKYYTSNSINNDVQSKGHNYKNSLNTINWLTSISKKTNSKIDYLFGLDVNYQQNSYNDVLATSNMHINSLNTGIFGSKDFAFTKSKINATVNLNMYFALPSTLDYYDTSGSTNSTFFNEVIVHDYAVSTTNYFAPKLRLEYSYPVQNKTVVFFTDFKEKLALKKQNDYNTIINTNTTYWLRLGVQLNY</sequence>
<feature type="chain" id="PRO_5047380289" evidence="1">
    <location>
        <begin position="25"/>
        <end position="521"/>
    </location>
</feature>
<dbReference type="Pfam" id="PF21012">
    <property type="entry name" value="DUF6850"/>
    <property type="match status" value="1"/>
</dbReference>
<dbReference type="InterPro" id="IPR049236">
    <property type="entry name" value="DUF6850"/>
</dbReference>
<evidence type="ECO:0000313" key="3">
    <source>
        <dbReference type="EMBL" id="MFB9064119.1"/>
    </source>
</evidence>